<gene>
    <name evidence="1" type="ORF">Hamer_G028904</name>
</gene>
<dbReference type="AlphaFoldDB" id="A0A8J5K4M1"/>
<sequence>QFLDRTDTSNFEAIHIVAPTEKSLGGNIDELAINRLRSGEPVCNIVSTASVKQAISSSGAKSGIVIHWNVKVLPFLTVKDSGKVVNSSSKETIQFPGAQKLVSGTGVVQADAEMKVMKDRKGMGRNCLHLACRHHILEVVLRDVFMTACGSSNGPEILLIQRFQKKWQPVNQANFKTRSMGNHLTAKEEKSIRIMALIFALGYGPACFKAPLVFEAPINDLSYLKQLQAFKKPLGQRRGGSLRRESKCPKKIFRHWILKKLAFKNTNPFFHTTLLGSKFISKDLS</sequence>
<dbReference type="Proteomes" id="UP000747542">
    <property type="component" value="Unassembled WGS sequence"/>
</dbReference>
<protein>
    <submittedName>
        <fullName evidence="1">Uncharacterized protein</fullName>
    </submittedName>
</protein>
<comment type="caution">
    <text evidence="1">The sequence shown here is derived from an EMBL/GenBank/DDBJ whole genome shotgun (WGS) entry which is preliminary data.</text>
</comment>
<organism evidence="1 2">
    <name type="scientific">Homarus americanus</name>
    <name type="common">American lobster</name>
    <dbReference type="NCBI Taxonomy" id="6706"/>
    <lineage>
        <taxon>Eukaryota</taxon>
        <taxon>Metazoa</taxon>
        <taxon>Ecdysozoa</taxon>
        <taxon>Arthropoda</taxon>
        <taxon>Crustacea</taxon>
        <taxon>Multicrustacea</taxon>
        <taxon>Malacostraca</taxon>
        <taxon>Eumalacostraca</taxon>
        <taxon>Eucarida</taxon>
        <taxon>Decapoda</taxon>
        <taxon>Pleocyemata</taxon>
        <taxon>Astacidea</taxon>
        <taxon>Nephropoidea</taxon>
        <taxon>Nephropidae</taxon>
        <taxon>Homarus</taxon>
    </lineage>
</organism>
<reference evidence="1" key="1">
    <citation type="journal article" date="2021" name="Sci. Adv.">
        <title>The American lobster genome reveals insights on longevity, neural, and immune adaptations.</title>
        <authorList>
            <person name="Polinski J.M."/>
            <person name="Zimin A.V."/>
            <person name="Clark K.F."/>
            <person name="Kohn A.B."/>
            <person name="Sadowski N."/>
            <person name="Timp W."/>
            <person name="Ptitsyn A."/>
            <person name="Khanna P."/>
            <person name="Romanova D.Y."/>
            <person name="Williams P."/>
            <person name="Greenwood S.J."/>
            <person name="Moroz L.L."/>
            <person name="Walt D.R."/>
            <person name="Bodnar A.G."/>
        </authorList>
    </citation>
    <scope>NUCLEOTIDE SEQUENCE</scope>
    <source>
        <strain evidence="1">GMGI-L3</strain>
    </source>
</reference>
<evidence type="ECO:0000313" key="2">
    <source>
        <dbReference type="Proteomes" id="UP000747542"/>
    </source>
</evidence>
<proteinExistence type="predicted"/>
<dbReference type="EMBL" id="JAHLQT010017241">
    <property type="protein sequence ID" value="KAG7169336.1"/>
    <property type="molecule type" value="Genomic_DNA"/>
</dbReference>
<name>A0A8J5K4M1_HOMAM</name>
<evidence type="ECO:0000313" key="1">
    <source>
        <dbReference type="EMBL" id="KAG7169336.1"/>
    </source>
</evidence>
<keyword evidence="2" id="KW-1185">Reference proteome</keyword>
<accession>A0A8J5K4M1</accession>
<feature type="non-terminal residue" evidence="1">
    <location>
        <position position="1"/>
    </location>
</feature>